<evidence type="ECO:0000313" key="2">
    <source>
        <dbReference type="Proteomes" id="UP000052258"/>
    </source>
</evidence>
<dbReference type="RefSeq" id="WP_007475504.1">
    <property type="nucleotide sequence ID" value="NZ_KQ130614.1"/>
</dbReference>
<comment type="caution">
    <text evidence="1">The sequence shown here is derived from an EMBL/GenBank/DDBJ whole genome shotgun (WGS) entry which is preliminary data.</text>
</comment>
<evidence type="ECO:0008006" key="3">
    <source>
        <dbReference type="Google" id="ProtNLM"/>
    </source>
</evidence>
<dbReference type="OrthoDB" id="2365004at2"/>
<dbReference type="AlphaFoldDB" id="A0A0J8J6G8"/>
<keyword evidence="2" id="KW-1185">Reference proteome</keyword>
<organism evidence="1 2">
    <name type="scientific">Listeria fleischmannii 1991</name>
    <dbReference type="NCBI Taxonomy" id="1430899"/>
    <lineage>
        <taxon>Bacteria</taxon>
        <taxon>Bacillati</taxon>
        <taxon>Bacillota</taxon>
        <taxon>Bacilli</taxon>
        <taxon>Bacillales</taxon>
        <taxon>Listeriaceae</taxon>
        <taxon>Listeria</taxon>
    </lineage>
</organism>
<protein>
    <recommendedName>
        <fullName evidence="3">YokE-like PH domain-containing protein</fullName>
    </recommendedName>
</protein>
<gene>
    <name evidence="1" type="ORF">X560_1614</name>
</gene>
<dbReference type="Proteomes" id="UP000052258">
    <property type="component" value="Unassembled WGS sequence"/>
</dbReference>
<name>A0A0J8J6G8_9LIST</name>
<accession>A0A0J8J6G8</accession>
<evidence type="ECO:0000313" key="1">
    <source>
        <dbReference type="EMBL" id="KMT59901.1"/>
    </source>
</evidence>
<proteinExistence type="predicted"/>
<dbReference type="PATRIC" id="fig|1430899.3.peg.1375"/>
<reference evidence="1 2" key="1">
    <citation type="journal article" date="2015" name="Genome Biol. Evol.">
        <title>Comparative Genomics of Listeria Sensu Lato: Genus-Wide Differences in Evolutionary Dynamics and the Progressive Gain of Complex, Potentially Pathogenicity-Related Traits through Lateral Gene Transfer.</title>
        <authorList>
            <person name="Chiara M."/>
            <person name="Caruso M."/>
            <person name="D'Erchia A.M."/>
            <person name="Manzari C."/>
            <person name="Fraccalvieri R."/>
            <person name="Goffredo E."/>
            <person name="Latorre L."/>
            <person name="Miccolupo A."/>
            <person name="Padalino I."/>
            <person name="Santagada G."/>
            <person name="Chiocco D."/>
            <person name="Pesole G."/>
            <person name="Horner D.S."/>
            <person name="Parisi A."/>
        </authorList>
    </citation>
    <scope>NUCLEOTIDE SEQUENCE [LARGE SCALE GENOMIC DNA]</scope>
    <source>
        <strain evidence="1 2">1991</strain>
    </source>
</reference>
<dbReference type="EMBL" id="AZHO01000013">
    <property type="protein sequence ID" value="KMT59901.1"/>
    <property type="molecule type" value="Genomic_DNA"/>
</dbReference>
<sequence length="142" mass="16890">MRKGDKMGLKDRLENELFDFAKENNLTISDIRLMYAGPTMRTRHTLVLAFTNVGMFTFQFKLGEAEMHFLDKSKLHKIEMRKKTLVYELKIQAYTEENKLEEGKYLVSKRVMGRKWHQETVNKLLSLEGRALYKEEFDHESH</sequence>